<dbReference type="Proteomes" id="UP000298313">
    <property type="component" value="Unassembled WGS sequence"/>
</dbReference>
<dbReference type="GO" id="GO:0005886">
    <property type="term" value="C:plasma membrane"/>
    <property type="evidence" value="ECO:0007669"/>
    <property type="project" value="UniProtKB-SubCell"/>
</dbReference>
<dbReference type="InterPro" id="IPR027379">
    <property type="entry name" value="CLS_N"/>
</dbReference>
<dbReference type="AlphaFoldDB" id="A0A4R9B2A4"/>
<keyword evidence="3 6" id="KW-0812">Transmembrane</keyword>
<organism evidence="8 9">
    <name type="scientific">Cryobacterium fucosi</name>
    <dbReference type="NCBI Taxonomy" id="1259157"/>
    <lineage>
        <taxon>Bacteria</taxon>
        <taxon>Bacillati</taxon>
        <taxon>Actinomycetota</taxon>
        <taxon>Actinomycetes</taxon>
        <taxon>Micrococcales</taxon>
        <taxon>Microbacteriaceae</taxon>
        <taxon>Cryobacterium</taxon>
    </lineage>
</organism>
<feature type="domain" description="Cardiolipin synthase N-terminal" evidence="7">
    <location>
        <begin position="54"/>
        <end position="92"/>
    </location>
</feature>
<comment type="subcellular location">
    <subcellularLocation>
        <location evidence="1">Cell membrane</location>
        <topology evidence="1">Multi-pass membrane protein</topology>
    </subcellularLocation>
</comment>
<dbReference type="EMBL" id="SOHH01000092">
    <property type="protein sequence ID" value="TFD74478.1"/>
    <property type="molecule type" value="Genomic_DNA"/>
</dbReference>
<protein>
    <recommendedName>
        <fullName evidence="7">Cardiolipin synthase N-terminal domain-containing protein</fullName>
    </recommendedName>
</protein>
<evidence type="ECO:0000256" key="6">
    <source>
        <dbReference type="SAM" id="Phobius"/>
    </source>
</evidence>
<evidence type="ECO:0000256" key="3">
    <source>
        <dbReference type="ARBA" id="ARBA00022692"/>
    </source>
</evidence>
<proteinExistence type="predicted"/>
<evidence type="ECO:0000256" key="1">
    <source>
        <dbReference type="ARBA" id="ARBA00004651"/>
    </source>
</evidence>
<dbReference type="OrthoDB" id="5125212at2"/>
<evidence type="ECO:0000259" key="7">
    <source>
        <dbReference type="Pfam" id="PF13396"/>
    </source>
</evidence>
<feature type="transmembrane region" description="Helical" evidence="6">
    <location>
        <begin position="72"/>
        <end position="91"/>
    </location>
</feature>
<gene>
    <name evidence="8" type="ORF">E3T48_13410</name>
</gene>
<evidence type="ECO:0000313" key="9">
    <source>
        <dbReference type="Proteomes" id="UP000298313"/>
    </source>
</evidence>
<name>A0A4R9B2A4_9MICO</name>
<comment type="caution">
    <text evidence="8">The sequence shown here is derived from an EMBL/GenBank/DDBJ whole genome shotgun (WGS) entry which is preliminary data.</text>
</comment>
<evidence type="ECO:0000256" key="2">
    <source>
        <dbReference type="ARBA" id="ARBA00022475"/>
    </source>
</evidence>
<evidence type="ECO:0000313" key="8">
    <source>
        <dbReference type="EMBL" id="TFD74478.1"/>
    </source>
</evidence>
<sequence length="98" mass="10278">MVCRTCGTIDTRRHHRGYRALAGPRVQFSADTIELAAVALAGLAAVGAAGLIGAALVQIVRAVHLRAAARTKWVLAVVCAPLFGAIAWFAIGNRLDTE</sequence>
<reference evidence="8 9" key="1">
    <citation type="submission" date="2019-03" db="EMBL/GenBank/DDBJ databases">
        <title>Genomics of glacier-inhabiting Cryobacterium strains.</title>
        <authorList>
            <person name="Liu Q."/>
            <person name="Xin Y.-H."/>
        </authorList>
    </citation>
    <scope>NUCLEOTIDE SEQUENCE [LARGE SCALE GENOMIC DNA]</scope>
    <source>
        <strain evidence="8 9">Hh4</strain>
    </source>
</reference>
<evidence type="ECO:0000256" key="5">
    <source>
        <dbReference type="ARBA" id="ARBA00023136"/>
    </source>
</evidence>
<feature type="transmembrane region" description="Helical" evidence="6">
    <location>
        <begin position="35"/>
        <end position="60"/>
    </location>
</feature>
<keyword evidence="2" id="KW-1003">Cell membrane</keyword>
<keyword evidence="5 6" id="KW-0472">Membrane</keyword>
<keyword evidence="9" id="KW-1185">Reference proteome</keyword>
<keyword evidence="4 6" id="KW-1133">Transmembrane helix</keyword>
<dbReference type="Pfam" id="PF13396">
    <property type="entry name" value="PLDc_N"/>
    <property type="match status" value="1"/>
</dbReference>
<accession>A0A4R9B2A4</accession>
<evidence type="ECO:0000256" key="4">
    <source>
        <dbReference type="ARBA" id="ARBA00022989"/>
    </source>
</evidence>